<reference evidence="1 2" key="1">
    <citation type="submission" date="2024-04" db="EMBL/GenBank/DDBJ databases">
        <title>Flavobacterium sp. DGU11 16S ribosomal RNA gene Genome sequencing and assembly.</title>
        <authorList>
            <person name="Park S."/>
        </authorList>
    </citation>
    <scope>NUCLEOTIDE SEQUENCE [LARGE SCALE GENOMIC DNA]</scope>
    <source>
        <strain evidence="1 2">DGU11</strain>
    </source>
</reference>
<accession>A0ABU9I067</accession>
<gene>
    <name evidence="1" type="ORF">AAEO56_16230</name>
</gene>
<evidence type="ECO:0000313" key="2">
    <source>
        <dbReference type="Proteomes" id="UP001464555"/>
    </source>
</evidence>
<dbReference type="Proteomes" id="UP001464555">
    <property type="component" value="Unassembled WGS sequence"/>
</dbReference>
<comment type="caution">
    <text evidence="1">The sequence shown here is derived from an EMBL/GenBank/DDBJ whole genome shotgun (WGS) entry which is preliminary data.</text>
</comment>
<name>A0ABU9I067_9FLAO</name>
<evidence type="ECO:0000313" key="1">
    <source>
        <dbReference type="EMBL" id="MEL1245822.1"/>
    </source>
</evidence>
<dbReference type="RefSeq" id="WP_341698119.1">
    <property type="nucleotide sequence ID" value="NZ_JBBYHR010000010.1"/>
</dbReference>
<dbReference type="InterPro" id="IPR021223">
    <property type="entry name" value="AbiGi"/>
</dbReference>
<organism evidence="1 2">
    <name type="scientific">Flavobacterium arundinis</name>
    <dbReference type="NCBI Taxonomy" id="3139143"/>
    <lineage>
        <taxon>Bacteria</taxon>
        <taxon>Pseudomonadati</taxon>
        <taxon>Bacteroidota</taxon>
        <taxon>Flavobacteriia</taxon>
        <taxon>Flavobacteriales</taxon>
        <taxon>Flavobacteriaceae</taxon>
        <taxon>Flavobacterium</taxon>
    </lineage>
</organism>
<keyword evidence="2" id="KW-1185">Reference proteome</keyword>
<protein>
    <submittedName>
        <fullName evidence="1">Abortive infection system antitoxin AbiGi family protein</fullName>
    </submittedName>
</protein>
<dbReference type="EMBL" id="JBBYHR010000010">
    <property type="protein sequence ID" value="MEL1245822.1"/>
    <property type="molecule type" value="Genomic_DNA"/>
</dbReference>
<proteinExistence type="predicted"/>
<sequence length="257" mass="29928">MAISANTIVHYTEEFKSILEILESSSFKLSYCSERIKTRGSQSFSFAVAMVSFCDIPFTDYKKHFASTKGKKLGYYGDYGIGLTKKWAKKNGLNPVFYIDTNSYAGTALRKSVESYYTNGSINQLEAFFNEETTKFACFTKNYEGELYRKGLLKDSKYKFYDEREWRYVPQGKDLAKHGDYCMLDNKEYLSDKQNFTGKINRYELKFSIDDISYIIVKDENEIPILINTLSKYFTENDKLKILFTKIITSEQIINDF</sequence>
<dbReference type="Pfam" id="PF10899">
    <property type="entry name" value="AbiGi"/>
    <property type="match status" value="1"/>
</dbReference>